<proteinExistence type="predicted"/>
<evidence type="ECO:0000313" key="2">
    <source>
        <dbReference type="Proteomes" id="UP000237105"/>
    </source>
</evidence>
<dbReference type="Proteomes" id="UP000237105">
    <property type="component" value="Unassembled WGS sequence"/>
</dbReference>
<sequence>MHFNFIVDELLSVMEESQITLSNLPYFESDADREPSNRFEDKQPISLLMTSRRWWTYPTQHYYLSYAIHQPPLSMLMSHYYCLSTSESYNNYHPCTSLSKSSYQDLSSHI</sequence>
<gene>
    <name evidence="1" type="ORF">PanWU01x14_018580</name>
</gene>
<name>A0A2P5DZA8_PARAD</name>
<keyword evidence="2" id="KW-1185">Reference proteome</keyword>
<accession>A0A2P5DZA8</accession>
<reference evidence="2" key="1">
    <citation type="submission" date="2016-06" db="EMBL/GenBank/DDBJ databases">
        <title>Parallel loss of symbiosis genes in relatives of nitrogen-fixing non-legume Parasponia.</title>
        <authorList>
            <person name="Van Velzen R."/>
            <person name="Holmer R."/>
            <person name="Bu F."/>
            <person name="Rutten L."/>
            <person name="Van Zeijl A."/>
            <person name="Liu W."/>
            <person name="Santuari L."/>
            <person name="Cao Q."/>
            <person name="Sharma T."/>
            <person name="Shen D."/>
            <person name="Roswanjaya Y."/>
            <person name="Wardhani T."/>
            <person name="Kalhor M.S."/>
            <person name="Jansen J."/>
            <person name="Van den Hoogen J."/>
            <person name="Gungor B."/>
            <person name="Hartog M."/>
            <person name="Hontelez J."/>
            <person name="Verver J."/>
            <person name="Yang W.-C."/>
            <person name="Schijlen E."/>
            <person name="Repin R."/>
            <person name="Schilthuizen M."/>
            <person name="Schranz E."/>
            <person name="Heidstra R."/>
            <person name="Miyata K."/>
            <person name="Fedorova E."/>
            <person name="Kohlen W."/>
            <person name="Bisseling T."/>
            <person name="Smit S."/>
            <person name="Geurts R."/>
        </authorList>
    </citation>
    <scope>NUCLEOTIDE SEQUENCE [LARGE SCALE GENOMIC DNA]</scope>
    <source>
        <strain evidence="2">cv. WU1-14</strain>
    </source>
</reference>
<evidence type="ECO:0000313" key="1">
    <source>
        <dbReference type="EMBL" id="PON78600.1"/>
    </source>
</evidence>
<organism evidence="1 2">
    <name type="scientific">Parasponia andersonii</name>
    <name type="common">Sponia andersonii</name>
    <dbReference type="NCBI Taxonomy" id="3476"/>
    <lineage>
        <taxon>Eukaryota</taxon>
        <taxon>Viridiplantae</taxon>
        <taxon>Streptophyta</taxon>
        <taxon>Embryophyta</taxon>
        <taxon>Tracheophyta</taxon>
        <taxon>Spermatophyta</taxon>
        <taxon>Magnoliopsida</taxon>
        <taxon>eudicotyledons</taxon>
        <taxon>Gunneridae</taxon>
        <taxon>Pentapetalae</taxon>
        <taxon>rosids</taxon>
        <taxon>fabids</taxon>
        <taxon>Rosales</taxon>
        <taxon>Cannabaceae</taxon>
        <taxon>Parasponia</taxon>
    </lineage>
</organism>
<protein>
    <submittedName>
        <fullName evidence="1">Uncharacterized protein</fullName>
    </submittedName>
</protein>
<dbReference type="AlphaFoldDB" id="A0A2P5DZA8"/>
<dbReference type="EMBL" id="JXTB01000008">
    <property type="protein sequence ID" value="PON78600.1"/>
    <property type="molecule type" value="Genomic_DNA"/>
</dbReference>
<comment type="caution">
    <text evidence="1">The sequence shown here is derived from an EMBL/GenBank/DDBJ whole genome shotgun (WGS) entry which is preliminary data.</text>
</comment>